<dbReference type="PROSITE" id="PS51843">
    <property type="entry name" value="NR_LBD"/>
    <property type="match status" value="1"/>
</dbReference>
<reference evidence="13" key="1">
    <citation type="submission" date="2022-01" db="EMBL/GenBank/DDBJ databases">
        <authorList>
            <person name="King R."/>
        </authorList>
    </citation>
    <scope>NUCLEOTIDE SEQUENCE</scope>
</reference>
<evidence type="ECO:0000313" key="14">
    <source>
        <dbReference type="Proteomes" id="UP001152798"/>
    </source>
</evidence>
<feature type="domain" description="Nuclear receptor" evidence="11">
    <location>
        <begin position="5"/>
        <end position="80"/>
    </location>
</feature>
<dbReference type="PROSITE" id="PS51030">
    <property type="entry name" value="NUCLEAR_REC_DBD_2"/>
    <property type="match status" value="1"/>
</dbReference>
<evidence type="ECO:0000313" key="13">
    <source>
        <dbReference type="EMBL" id="CAH1395386.1"/>
    </source>
</evidence>
<name>A0A9P0H450_NEZVI</name>
<dbReference type="Gene3D" id="1.10.565.10">
    <property type="entry name" value="Retinoid X Receptor"/>
    <property type="match status" value="1"/>
</dbReference>
<dbReference type="InterPro" id="IPR001628">
    <property type="entry name" value="Znf_hrmn_rcpt"/>
</dbReference>
<organism evidence="13 14">
    <name type="scientific">Nezara viridula</name>
    <name type="common">Southern green stink bug</name>
    <name type="synonym">Cimex viridulus</name>
    <dbReference type="NCBI Taxonomy" id="85310"/>
    <lineage>
        <taxon>Eukaryota</taxon>
        <taxon>Metazoa</taxon>
        <taxon>Ecdysozoa</taxon>
        <taxon>Arthropoda</taxon>
        <taxon>Hexapoda</taxon>
        <taxon>Insecta</taxon>
        <taxon>Pterygota</taxon>
        <taxon>Neoptera</taxon>
        <taxon>Paraneoptera</taxon>
        <taxon>Hemiptera</taxon>
        <taxon>Heteroptera</taxon>
        <taxon>Panheteroptera</taxon>
        <taxon>Pentatomomorpha</taxon>
        <taxon>Pentatomoidea</taxon>
        <taxon>Pentatomidae</taxon>
        <taxon>Pentatominae</taxon>
        <taxon>Nezara</taxon>
    </lineage>
</organism>
<sequence length="339" mass="38071">MDGKERECRVCGDRASGKHYGVPSCDGCRGFFKRSIRRNLDYVCKENGRCVVDVPRRNQCQACRFRKCLQVKMKKDAVQHERSPRSSTSAVSSGSGQIGYQLPLYPQYLPPPTTYFPPPPIPIGLGSYLRSYIRQEKEDEVSSSQEPTTSQDTGFKSMFCCPDLLPLNLLSGEDVCSSASKLLQLTVRCARAIPSFQQLGSEVQTLLLEDSWKDLFVLTVAQWSLPIELGRSLEESDEDLRERLCLKRVTERTSSLRPDHTEFACLKALALFTPNLVETTEVSMLQEQTLRLLREYSGVARGEALITALMSIARLAKPTVLRVFFKDVSSQRLAALLQS</sequence>
<dbReference type="Proteomes" id="UP001152798">
    <property type="component" value="Chromosome 3"/>
</dbReference>
<dbReference type="PANTHER" id="PTHR24083">
    <property type="entry name" value="NUCLEAR HORMONE RECEPTOR"/>
    <property type="match status" value="1"/>
</dbReference>
<evidence type="ECO:0000259" key="11">
    <source>
        <dbReference type="PROSITE" id="PS51030"/>
    </source>
</evidence>
<evidence type="ECO:0000256" key="6">
    <source>
        <dbReference type="ARBA" id="ARBA00023125"/>
    </source>
</evidence>
<proteinExistence type="inferred from homology"/>
<dbReference type="AlphaFoldDB" id="A0A9P0H450"/>
<dbReference type="GO" id="GO:0043565">
    <property type="term" value="F:sequence-specific DNA binding"/>
    <property type="evidence" value="ECO:0007669"/>
    <property type="project" value="InterPro"/>
</dbReference>
<keyword evidence="9 10" id="KW-0539">Nucleus</keyword>
<dbReference type="SMART" id="SM00430">
    <property type="entry name" value="HOLI"/>
    <property type="match status" value="1"/>
</dbReference>
<dbReference type="OrthoDB" id="5771769at2759"/>
<keyword evidence="14" id="KW-1185">Reference proteome</keyword>
<dbReference type="InterPro" id="IPR050274">
    <property type="entry name" value="Nuclear_hormone_rcpt_NR2"/>
</dbReference>
<keyword evidence="7 10" id="KW-0804">Transcription</keyword>
<evidence type="ECO:0000256" key="8">
    <source>
        <dbReference type="ARBA" id="ARBA00023170"/>
    </source>
</evidence>
<dbReference type="SUPFAM" id="SSF57716">
    <property type="entry name" value="Glucocorticoid receptor-like (DNA-binding domain)"/>
    <property type="match status" value="1"/>
</dbReference>
<dbReference type="FunFam" id="3.30.50.10:FF:000058">
    <property type="entry name" value="Nuclear Hormone Receptor family"/>
    <property type="match status" value="1"/>
</dbReference>
<dbReference type="InterPro" id="IPR013088">
    <property type="entry name" value="Znf_NHR/GATA"/>
</dbReference>
<dbReference type="EMBL" id="OV725079">
    <property type="protein sequence ID" value="CAH1395386.1"/>
    <property type="molecule type" value="Genomic_DNA"/>
</dbReference>
<evidence type="ECO:0000256" key="7">
    <source>
        <dbReference type="ARBA" id="ARBA00023163"/>
    </source>
</evidence>
<dbReference type="CDD" id="cd07164">
    <property type="entry name" value="NR_DBD_PNR_like_1"/>
    <property type="match status" value="1"/>
</dbReference>
<evidence type="ECO:0000256" key="1">
    <source>
        <dbReference type="ARBA" id="ARBA00004123"/>
    </source>
</evidence>
<dbReference type="Pfam" id="PF00104">
    <property type="entry name" value="Hormone_recep"/>
    <property type="match status" value="1"/>
</dbReference>
<keyword evidence="5 10" id="KW-0805">Transcription regulation</keyword>
<dbReference type="GO" id="GO:0008270">
    <property type="term" value="F:zinc ion binding"/>
    <property type="evidence" value="ECO:0007669"/>
    <property type="project" value="UniProtKB-KW"/>
</dbReference>
<dbReference type="InterPro" id="IPR035500">
    <property type="entry name" value="NHR-like_dom_sf"/>
</dbReference>
<keyword evidence="8 10" id="KW-0675">Receptor</keyword>
<keyword evidence="3 10" id="KW-0863">Zinc-finger</keyword>
<keyword evidence="6 10" id="KW-0238">DNA-binding</keyword>
<evidence type="ECO:0000256" key="4">
    <source>
        <dbReference type="ARBA" id="ARBA00022833"/>
    </source>
</evidence>
<keyword evidence="2 10" id="KW-0479">Metal-binding</keyword>
<dbReference type="SUPFAM" id="SSF48508">
    <property type="entry name" value="Nuclear receptor ligand-binding domain"/>
    <property type="match status" value="1"/>
</dbReference>
<comment type="similarity">
    <text evidence="10">Belongs to the nuclear hormone receptor family.</text>
</comment>
<dbReference type="InterPro" id="IPR000536">
    <property type="entry name" value="Nucl_hrmn_rcpt_lig-bd"/>
</dbReference>
<dbReference type="PROSITE" id="PS00031">
    <property type="entry name" value="NUCLEAR_REC_DBD_1"/>
    <property type="match status" value="1"/>
</dbReference>
<dbReference type="GO" id="GO:0003700">
    <property type="term" value="F:DNA-binding transcription factor activity"/>
    <property type="evidence" value="ECO:0007669"/>
    <property type="project" value="InterPro"/>
</dbReference>
<evidence type="ECO:0008006" key="15">
    <source>
        <dbReference type="Google" id="ProtNLM"/>
    </source>
</evidence>
<dbReference type="Pfam" id="PF00105">
    <property type="entry name" value="zf-C4"/>
    <property type="match status" value="1"/>
</dbReference>
<evidence type="ECO:0000256" key="10">
    <source>
        <dbReference type="RuleBase" id="RU004334"/>
    </source>
</evidence>
<feature type="domain" description="NR LBD" evidence="12">
    <location>
        <begin position="144"/>
        <end position="339"/>
    </location>
</feature>
<dbReference type="Gene3D" id="3.30.50.10">
    <property type="entry name" value="Erythroid Transcription Factor GATA-1, subunit A"/>
    <property type="match status" value="1"/>
</dbReference>
<keyword evidence="4 10" id="KW-0862">Zinc</keyword>
<evidence type="ECO:0000256" key="5">
    <source>
        <dbReference type="ARBA" id="ARBA00023015"/>
    </source>
</evidence>
<dbReference type="PRINTS" id="PR00398">
    <property type="entry name" value="STRDHORMONER"/>
</dbReference>
<dbReference type="PRINTS" id="PR00047">
    <property type="entry name" value="STROIDFINGER"/>
</dbReference>
<evidence type="ECO:0000256" key="2">
    <source>
        <dbReference type="ARBA" id="ARBA00022723"/>
    </source>
</evidence>
<evidence type="ECO:0000256" key="9">
    <source>
        <dbReference type="ARBA" id="ARBA00023242"/>
    </source>
</evidence>
<evidence type="ECO:0000259" key="12">
    <source>
        <dbReference type="PROSITE" id="PS51843"/>
    </source>
</evidence>
<comment type="subcellular location">
    <subcellularLocation>
        <location evidence="1 10">Nucleus</location>
    </subcellularLocation>
</comment>
<dbReference type="SMART" id="SM00399">
    <property type="entry name" value="ZnF_C4"/>
    <property type="match status" value="1"/>
</dbReference>
<dbReference type="InterPro" id="IPR001723">
    <property type="entry name" value="Nuclear_hrmn_rcpt"/>
</dbReference>
<dbReference type="GO" id="GO:0005634">
    <property type="term" value="C:nucleus"/>
    <property type="evidence" value="ECO:0007669"/>
    <property type="project" value="UniProtKB-SubCell"/>
</dbReference>
<accession>A0A9P0H450</accession>
<gene>
    <name evidence="13" type="ORF">NEZAVI_LOCUS5679</name>
</gene>
<protein>
    <recommendedName>
        <fullName evidence="15">Nuclear receptor</fullName>
    </recommendedName>
</protein>
<evidence type="ECO:0000256" key="3">
    <source>
        <dbReference type="ARBA" id="ARBA00022771"/>
    </source>
</evidence>